<feature type="binding site" evidence="13">
    <location>
        <position position="242"/>
    </location>
    <ligand>
        <name>Mg(2+)</name>
        <dbReference type="ChEBI" id="CHEBI:18420"/>
    </ligand>
</feature>
<dbReference type="GO" id="GO:0006559">
    <property type="term" value="P:L-phenylalanine catabolic process"/>
    <property type="evidence" value="ECO:0007669"/>
    <property type="project" value="UniProtKB-UniPathway"/>
</dbReference>
<organism evidence="17 18">
    <name type="scientific">Sphingomonas populi</name>
    <dbReference type="NCBI Taxonomy" id="2484750"/>
    <lineage>
        <taxon>Bacteria</taxon>
        <taxon>Pseudomonadati</taxon>
        <taxon>Pseudomonadota</taxon>
        <taxon>Alphaproteobacteria</taxon>
        <taxon>Sphingomonadales</taxon>
        <taxon>Sphingomonadaceae</taxon>
        <taxon>Sphingomonas</taxon>
    </lineage>
</organism>
<dbReference type="InterPro" id="IPR036663">
    <property type="entry name" value="Fumarylacetoacetase_C_sf"/>
</dbReference>
<evidence type="ECO:0000256" key="2">
    <source>
        <dbReference type="ARBA" id="ARBA00001946"/>
    </source>
</evidence>
<dbReference type="InterPro" id="IPR036462">
    <property type="entry name" value="Fumarylacetoacetase_N_sf"/>
</dbReference>
<feature type="binding site" evidence="12">
    <location>
        <position position="152"/>
    </location>
    <ligand>
        <name>substrate</name>
    </ligand>
</feature>
<comment type="caution">
    <text evidence="17">The sequence shown here is derived from an EMBL/GenBank/DDBJ whole genome shotgun (WGS) entry which is preliminary data.</text>
</comment>
<sequence length="442" mass="47214">MSLRIDQTHLPELRSWVPSADGHPEFPIQNLPLCIFSIGEGAPRGGVVIGDRLLDLAALLASGLLSSSDAELIGHAAGLELNPFIGLSADRRRQFRTIISGLLAAGSEAAARTDALLVPTATARFHMPASVGDYSDFFAGICHATNAGRFFRPDNPLLPNYKHVPIAYHGRSSSIRVSGEDVIHPHGQRAAHGSTEPTFGPSRRVDFELELGMWARGGNRLGQPIPISEAGDHLAGISLLNDWSARDIQAWETQPLGPFLGKNFLTTVSPFIVTAEALAPFRREQASRAEGDPQPLPYLLDPSDQASGALDVHLDVFISTAAMRASGLAPCRLTQASTRDLYWTPAQMIAHHSSNGCDLRAGDLLGTGTISSPNSDGHGSLLEMTGGGRNEITLPSGEQRLFLEDGDDIIFTGYCEAEGFARIGFGTAVGRVVANPYWGENA</sequence>
<dbReference type="GO" id="GO:0006572">
    <property type="term" value="P:L-tyrosine catabolic process"/>
    <property type="evidence" value="ECO:0007669"/>
    <property type="project" value="UniProtKB-KW"/>
</dbReference>
<feature type="binding site" evidence="12">
    <location>
        <position position="249"/>
    </location>
    <ligand>
        <name>substrate</name>
    </ligand>
</feature>
<keyword evidence="9" id="KW-0828">Tyrosine catabolism</keyword>
<feature type="binding site" evidence="13">
    <location>
        <position position="242"/>
    </location>
    <ligand>
        <name>Ca(2+)</name>
        <dbReference type="ChEBI" id="CHEBI:29108"/>
    </ligand>
</feature>
<feature type="domain" description="Fumarylacetoacetase N-terminal" evidence="16">
    <location>
        <begin position="29"/>
        <end position="128"/>
    </location>
</feature>
<dbReference type="OrthoDB" id="3766879at2"/>
<evidence type="ECO:0000256" key="6">
    <source>
        <dbReference type="ARBA" id="ARBA00022801"/>
    </source>
</evidence>
<comment type="cofactor">
    <cofactor evidence="1 13">
        <name>Ca(2+)</name>
        <dbReference type="ChEBI" id="CHEBI:29108"/>
    </cofactor>
</comment>
<dbReference type="Gene3D" id="3.90.850.10">
    <property type="entry name" value="Fumarylacetoacetase-like, C-terminal domain"/>
    <property type="match status" value="1"/>
</dbReference>
<evidence type="ECO:0000256" key="9">
    <source>
        <dbReference type="ARBA" id="ARBA00022878"/>
    </source>
</evidence>
<keyword evidence="8 13" id="KW-0460">Magnesium</keyword>
<evidence type="ECO:0000256" key="12">
    <source>
        <dbReference type="PIRSR" id="PIRSR605959-2"/>
    </source>
</evidence>
<evidence type="ECO:0000256" key="3">
    <source>
        <dbReference type="ARBA" id="ARBA00004782"/>
    </source>
</evidence>
<dbReference type="GO" id="GO:1902000">
    <property type="term" value="P:homogentisate catabolic process"/>
    <property type="evidence" value="ECO:0007669"/>
    <property type="project" value="TreeGrafter"/>
</dbReference>
<reference evidence="17 18" key="1">
    <citation type="submission" date="2019-02" db="EMBL/GenBank/DDBJ databases">
        <authorList>
            <person name="Li Y."/>
        </authorList>
    </citation>
    <scope>NUCLEOTIDE SEQUENCE [LARGE SCALE GENOMIC DNA]</scope>
    <source>
        <strain evidence="17 18">3-7</strain>
    </source>
</reference>
<evidence type="ECO:0000256" key="13">
    <source>
        <dbReference type="PIRSR" id="PIRSR605959-3"/>
    </source>
</evidence>
<comment type="cofactor">
    <cofactor evidence="2 13">
        <name>Mg(2+)</name>
        <dbReference type="ChEBI" id="CHEBI:18420"/>
    </cofactor>
</comment>
<feature type="binding site" evidence="13">
    <location>
        <position position="262"/>
    </location>
    <ligand>
        <name>Mg(2+)</name>
        <dbReference type="ChEBI" id="CHEBI:18420"/>
    </ligand>
</feature>
<dbReference type="PANTHER" id="PTHR43069">
    <property type="entry name" value="FUMARYLACETOACETASE"/>
    <property type="match status" value="1"/>
</dbReference>
<feature type="binding site" evidence="13">
    <location>
        <position position="210"/>
    </location>
    <ligand>
        <name>Ca(2+)</name>
        <dbReference type="ChEBI" id="CHEBI:29108"/>
    </ligand>
</feature>
<evidence type="ECO:0000313" key="17">
    <source>
        <dbReference type="EMBL" id="RZF60665.1"/>
    </source>
</evidence>
<keyword evidence="10" id="KW-0585">Phenylalanine catabolism</keyword>
<dbReference type="InterPro" id="IPR015377">
    <property type="entry name" value="Fumarylacetoacetase_N"/>
</dbReference>
<evidence type="ECO:0000256" key="5">
    <source>
        <dbReference type="ARBA" id="ARBA00022723"/>
    </source>
</evidence>
<dbReference type="PANTHER" id="PTHR43069:SF2">
    <property type="entry name" value="FUMARYLACETOACETASE"/>
    <property type="match status" value="1"/>
</dbReference>
<evidence type="ECO:0000256" key="11">
    <source>
        <dbReference type="PIRSR" id="PIRSR605959-1"/>
    </source>
</evidence>
<feature type="domain" description="Fumarylacetoacetase-like C-terminal" evidence="15">
    <location>
        <begin position="162"/>
        <end position="432"/>
    </location>
</feature>
<evidence type="ECO:0000256" key="1">
    <source>
        <dbReference type="ARBA" id="ARBA00001913"/>
    </source>
</evidence>
<keyword evidence="18" id="KW-1185">Reference proteome</keyword>
<dbReference type="Gene3D" id="2.30.30.230">
    <property type="entry name" value="Fumarylacetoacetase, N-terminal domain"/>
    <property type="match status" value="1"/>
</dbReference>
<dbReference type="RefSeq" id="WP_130160216.1">
    <property type="nucleotide sequence ID" value="NZ_SGIS01000057.1"/>
</dbReference>
<dbReference type="EC" id="3.7.1.2" evidence="4"/>
<feature type="binding site" evidence="13">
    <location>
        <position position="208"/>
    </location>
    <ligand>
        <name>Ca(2+)</name>
        <dbReference type="ChEBI" id="CHEBI:29108"/>
    </ligand>
</feature>
<comment type="pathway">
    <text evidence="3">Amino-acid degradation; L-phenylalanine degradation; acetoacetate and fumarate from L-phenylalanine: step 6/6.</text>
</comment>
<protein>
    <recommendedName>
        <fullName evidence="4">fumarylacetoacetase</fullName>
        <ecNumber evidence="4">3.7.1.2</ecNumber>
    </recommendedName>
</protein>
<dbReference type="EMBL" id="SGIS01000057">
    <property type="protein sequence ID" value="RZF60665.1"/>
    <property type="molecule type" value="Genomic_DNA"/>
</dbReference>
<evidence type="ECO:0000313" key="18">
    <source>
        <dbReference type="Proteomes" id="UP000292085"/>
    </source>
</evidence>
<dbReference type="Pfam" id="PF01557">
    <property type="entry name" value="FAA_hydrolase"/>
    <property type="match status" value="1"/>
</dbReference>
<dbReference type="SUPFAM" id="SSF56529">
    <property type="entry name" value="FAH"/>
    <property type="match status" value="1"/>
</dbReference>
<feature type="binding site" evidence="12">
    <location>
        <position position="369"/>
    </location>
    <ligand>
        <name>substrate</name>
    </ligand>
</feature>
<dbReference type="GO" id="GO:0046872">
    <property type="term" value="F:metal ion binding"/>
    <property type="evidence" value="ECO:0007669"/>
    <property type="project" value="UniProtKB-KW"/>
</dbReference>
<evidence type="ECO:0000256" key="4">
    <source>
        <dbReference type="ARBA" id="ARBA00012094"/>
    </source>
</evidence>
<accession>A0A4Q6XMA7</accession>
<keyword evidence="6 17" id="KW-0378">Hydrolase</keyword>
<keyword evidence="7 13" id="KW-0106">Calcium</keyword>
<evidence type="ECO:0000256" key="8">
    <source>
        <dbReference type="ARBA" id="ARBA00022842"/>
    </source>
</evidence>
<feature type="binding site" evidence="12">
    <location>
        <position position="138"/>
    </location>
    <ligand>
        <name>substrate</name>
    </ligand>
</feature>
<dbReference type="Proteomes" id="UP000292085">
    <property type="component" value="Unassembled WGS sequence"/>
</dbReference>
<evidence type="ECO:0000259" key="15">
    <source>
        <dbReference type="Pfam" id="PF01557"/>
    </source>
</evidence>
<dbReference type="InterPro" id="IPR011234">
    <property type="entry name" value="Fumarylacetoacetase-like_C"/>
</dbReference>
<dbReference type="NCBIfam" id="TIGR01266">
    <property type="entry name" value="fum_ac_acetase"/>
    <property type="match status" value="1"/>
</dbReference>
<dbReference type="InterPro" id="IPR005959">
    <property type="entry name" value="Fumarylacetoacetase"/>
</dbReference>
<feature type="binding site" evidence="13">
    <location>
        <position position="136"/>
    </location>
    <ligand>
        <name>Ca(2+)</name>
        <dbReference type="ChEBI" id="CHEBI:29108"/>
    </ligand>
</feature>
<evidence type="ECO:0000259" key="16">
    <source>
        <dbReference type="Pfam" id="PF09298"/>
    </source>
</evidence>
<feature type="region of interest" description="Disordered" evidence="14">
    <location>
        <begin position="370"/>
        <end position="390"/>
    </location>
</feature>
<gene>
    <name evidence="17" type="primary">fahA</name>
    <name evidence="17" type="ORF">EWE75_21900</name>
</gene>
<dbReference type="GO" id="GO:0004334">
    <property type="term" value="F:fumarylacetoacetase activity"/>
    <property type="evidence" value="ECO:0007669"/>
    <property type="project" value="UniProtKB-EC"/>
</dbReference>
<dbReference type="UniPathway" id="UPA00139">
    <property type="reaction ID" value="UER00341"/>
</dbReference>
<feature type="active site" description="Proton acceptor" evidence="11">
    <location>
        <position position="143"/>
    </location>
</feature>
<evidence type="ECO:0000256" key="14">
    <source>
        <dbReference type="SAM" id="MobiDB-lite"/>
    </source>
</evidence>
<proteinExistence type="predicted"/>
<keyword evidence="5 13" id="KW-0479">Metal-binding</keyword>
<name>A0A4Q6XMA7_9SPHN</name>
<dbReference type="AlphaFoldDB" id="A0A4Q6XMA7"/>
<feature type="binding site" evidence="13">
    <location>
        <position position="266"/>
    </location>
    <ligand>
        <name>Mg(2+)</name>
        <dbReference type="ChEBI" id="CHEBI:18420"/>
    </ligand>
</feature>
<dbReference type="Pfam" id="PF09298">
    <property type="entry name" value="FAA_hydrolase_N"/>
    <property type="match status" value="1"/>
</dbReference>
<evidence type="ECO:0000256" key="7">
    <source>
        <dbReference type="ARBA" id="ARBA00022837"/>
    </source>
</evidence>
<evidence type="ECO:0000256" key="10">
    <source>
        <dbReference type="ARBA" id="ARBA00023232"/>
    </source>
</evidence>
<dbReference type="SUPFAM" id="SSF63433">
    <property type="entry name" value="Fumarylacetoacetate hydrolase, FAH, N-terminal domain"/>
    <property type="match status" value="1"/>
</dbReference>